<name>A0A366HIG6_9BURK</name>
<proteinExistence type="predicted"/>
<organism evidence="1 2">
    <name type="scientific">Eoetvoesiella caeni</name>
    <dbReference type="NCBI Taxonomy" id="645616"/>
    <lineage>
        <taxon>Bacteria</taxon>
        <taxon>Pseudomonadati</taxon>
        <taxon>Pseudomonadota</taxon>
        <taxon>Betaproteobacteria</taxon>
        <taxon>Burkholderiales</taxon>
        <taxon>Alcaligenaceae</taxon>
        <taxon>Eoetvoesiella</taxon>
    </lineage>
</organism>
<keyword evidence="2" id="KW-1185">Reference proteome</keyword>
<dbReference type="EMBL" id="QNRQ01000002">
    <property type="protein sequence ID" value="RBP41716.1"/>
    <property type="molecule type" value="Genomic_DNA"/>
</dbReference>
<gene>
    <name evidence="1" type="ORF">DFR37_10295</name>
</gene>
<evidence type="ECO:0000313" key="2">
    <source>
        <dbReference type="Proteomes" id="UP000253628"/>
    </source>
</evidence>
<accession>A0A366HIG6</accession>
<sequence length="526" mass="59523">MRIGFASIYSWRPHVGYMFFLAQLLQKAGHDVEFLTCDSDLPTCYTRQIRDIRPDWQECFICRAGGVRSYTGTNVSSLGQYKIAKAPLPDEWKDWTLSSASTLGRFESSADYNSDEFVAMAKKFEPVVDLAYRAAKTWIREKKLDALCIFNGRMDATRALFEAARDSKISVVSLERTWFGDGVQIYPEENCLGLGSVDDMMDSWRDKPLTSSQAKKSAGYISSRFLGQNNKEWRAYNTQSVPAPWPGDNGKRKILLIPGSINEIWGHRDWQSDWQHPTKAYDALISHLGLQANDLVLRCHPNWGETIGKRTGELPEALYTTWAKVRGIHVISSHDKTSTLGLIEQCDAIVVAGGSAALEAGALGKQIISVGPSVYQRAGMADDARDSAKLALLKLNMDLPPEMQMRRARAIARQTLRFCYTMTHRLPQYVDHVKAETTTQYLYKEGADPNRLLNILTTGRLEADDATYSSDSREETVVLDRLLMHDWAALREPGLEFDRDLYRPMTRRLLYKPIDSIRNKMPIGDR</sequence>
<dbReference type="RefSeq" id="WP_147251584.1">
    <property type="nucleotide sequence ID" value="NZ_JACCEU010000002.1"/>
</dbReference>
<evidence type="ECO:0000313" key="1">
    <source>
        <dbReference type="EMBL" id="RBP41716.1"/>
    </source>
</evidence>
<reference evidence="1 2" key="1">
    <citation type="submission" date="2018-06" db="EMBL/GenBank/DDBJ databases">
        <title>Genomic Encyclopedia of Type Strains, Phase IV (KMG-IV): sequencing the most valuable type-strain genomes for metagenomic binning, comparative biology and taxonomic classification.</title>
        <authorList>
            <person name="Goeker M."/>
        </authorList>
    </citation>
    <scope>NUCLEOTIDE SEQUENCE [LARGE SCALE GENOMIC DNA]</scope>
    <source>
        <strain evidence="1 2">DSM 25520</strain>
    </source>
</reference>
<protein>
    <recommendedName>
        <fullName evidence="3">Capsule polysaccharide biosynthesis protein</fullName>
    </recommendedName>
</protein>
<dbReference type="AlphaFoldDB" id="A0A366HIG6"/>
<dbReference type="OrthoDB" id="6752590at2"/>
<dbReference type="Proteomes" id="UP000253628">
    <property type="component" value="Unassembled WGS sequence"/>
</dbReference>
<comment type="caution">
    <text evidence="1">The sequence shown here is derived from an EMBL/GenBank/DDBJ whole genome shotgun (WGS) entry which is preliminary data.</text>
</comment>
<evidence type="ECO:0008006" key="3">
    <source>
        <dbReference type="Google" id="ProtNLM"/>
    </source>
</evidence>